<evidence type="ECO:0000313" key="3">
    <source>
        <dbReference type="Proteomes" id="UP000242180"/>
    </source>
</evidence>
<feature type="non-terminal residue" evidence="2">
    <location>
        <position position="1"/>
    </location>
</feature>
<feature type="compositionally biased region" description="Polar residues" evidence="1">
    <location>
        <begin position="38"/>
        <end position="47"/>
    </location>
</feature>
<evidence type="ECO:0000256" key="1">
    <source>
        <dbReference type="SAM" id="MobiDB-lite"/>
    </source>
</evidence>
<accession>A0A1X2HV13</accession>
<dbReference type="OrthoDB" id="2291034at2759"/>
<keyword evidence="3" id="KW-1185">Reference proteome</keyword>
<dbReference type="AlphaFoldDB" id="A0A1X2HV13"/>
<evidence type="ECO:0000313" key="2">
    <source>
        <dbReference type="EMBL" id="ORZ02928.1"/>
    </source>
</evidence>
<dbReference type="EMBL" id="MCGN01000001">
    <property type="protein sequence ID" value="ORZ02928.1"/>
    <property type="molecule type" value="Genomic_DNA"/>
</dbReference>
<comment type="caution">
    <text evidence="2">The sequence shown here is derived from an EMBL/GenBank/DDBJ whole genome shotgun (WGS) entry which is preliminary data.</text>
</comment>
<dbReference type="InParanoid" id="A0A1X2HV13"/>
<organism evidence="2 3">
    <name type="scientific">Syncephalastrum racemosum</name>
    <name type="common">Filamentous fungus</name>
    <dbReference type="NCBI Taxonomy" id="13706"/>
    <lineage>
        <taxon>Eukaryota</taxon>
        <taxon>Fungi</taxon>
        <taxon>Fungi incertae sedis</taxon>
        <taxon>Mucoromycota</taxon>
        <taxon>Mucoromycotina</taxon>
        <taxon>Mucoromycetes</taxon>
        <taxon>Mucorales</taxon>
        <taxon>Syncephalastraceae</taxon>
        <taxon>Syncephalastrum</taxon>
    </lineage>
</organism>
<proteinExistence type="predicted"/>
<name>A0A1X2HV13_SYNRA</name>
<reference evidence="2 3" key="1">
    <citation type="submission" date="2016-07" db="EMBL/GenBank/DDBJ databases">
        <title>Pervasive Adenine N6-methylation of Active Genes in Fungi.</title>
        <authorList>
            <consortium name="DOE Joint Genome Institute"/>
            <person name="Mondo S.J."/>
            <person name="Dannebaum R.O."/>
            <person name="Kuo R.C."/>
            <person name="Labutti K."/>
            <person name="Haridas S."/>
            <person name="Kuo A."/>
            <person name="Salamov A."/>
            <person name="Ahrendt S.R."/>
            <person name="Lipzen A."/>
            <person name="Sullivan W."/>
            <person name="Andreopoulos W.B."/>
            <person name="Clum A."/>
            <person name="Lindquist E."/>
            <person name="Daum C."/>
            <person name="Ramamoorthy G.K."/>
            <person name="Gryganskyi A."/>
            <person name="Culley D."/>
            <person name="Magnuson J.K."/>
            <person name="James T.Y."/>
            <person name="O'Malley M.A."/>
            <person name="Stajich J.E."/>
            <person name="Spatafora J.W."/>
            <person name="Visel A."/>
            <person name="Grigoriev I.V."/>
        </authorList>
    </citation>
    <scope>NUCLEOTIDE SEQUENCE [LARGE SCALE GENOMIC DNA]</scope>
    <source>
        <strain evidence="2 3">NRRL 2496</strain>
    </source>
</reference>
<protein>
    <submittedName>
        <fullName evidence="2">Uncharacterized protein</fullName>
    </submittedName>
</protein>
<sequence>MFHLHHHKRTASCPQNTIRQTDDKDNDEEYYEKRTTDNETPFQSGLSSLLRHQSAPFPLPSFCIFSQAALADEYAENQDIVRYVYPETVSIDHASILASVAEPLVRAVEEFTEDSDDEEGGETDDQDEVDALYRVLGLSSFKAVLTMTLPKEWDMAMVYAYT</sequence>
<feature type="compositionally biased region" description="Basic residues" evidence="1">
    <location>
        <begin position="1"/>
        <end position="10"/>
    </location>
</feature>
<gene>
    <name evidence="2" type="ORF">BCR43DRAFT_482412</name>
</gene>
<dbReference type="STRING" id="13706.A0A1X2HV13"/>
<feature type="region of interest" description="Disordered" evidence="1">
    <location>
        <begin position="1"/>
        <end position="47"/>
    </location>
</feature>
<dbReference type="Proteomes" id="UP000242180">
    <property type="component" value="Unassembled WGS sequence"/>
</dbReference>